<dbReference type="PROSITE" id="PS00136">
    <property type="entry name" value="SUBTILASE_ASP"/>
    <property type="match status" value="1"/>
</dbReference>
<dbReference type="InterPro" id="IPR023827">
    <property type="entry name" value="Peptidase_S8_Asp-AS"/>
</dbReference>
<dbReference type="PROSITE" id="PS51892">
    <property type="entry name" value="SUBTILASE"/>
    <property type="match status" value="1"/>
</dbReference>
<dbReference type="PROSITE" id="PS00137">
    <property type="entry name" value="SUBTILASE_HIS"/>
    <property type="match status" value="1"/>
</dbReference>
<keyword evidence="11" id="KW-1185">Reference proteome</keyword>
<dbReference type="OrthoDB" id="206201at2759"/>
<keyword evidence="7" id="KW-0732">Signal</keyword>
<dbReference type="PROSITE" id="PS00138">
    <property type="entry name" value="SUBTILASE_SER"/>
    <property type="match status" value="1"/>
</dbReference>
<dbReference type="GO" id="GO:0005615">
    <property type="term" value="C:extracellular space"/>
    <property type="evidence" value="ECO:0007669"/>
    <property type="project" value="TreeGrafter"/>
</dbReference>
<feature type="domain" description="Inhibitor I9" evidence="9">
    <location>
        <begin position="76"/>
        <end position="115"/>
    </location>
</feature>
<dbReference type="GO" id="GO:0006508">
    <property type="term" value="P:proteolysis"/>
    <property type="evidence" value="ECO:0007669"/>
    <property type="project" value="UniProtKB-KW"/>
</dbReference>
<dbReference type="PANTHER" id="PTHR43806:SF11">
    <property type="entry name" value="CEREVISIN-RELATED"/>
    <property type="match status" value="1"/>
</dbReference>
<sequence>MSFITSTLLALSLAGSAYTSPLSTSSYNAPSERSPFVPAEFVVADHPHGTVANSYIVGFRDEMSPALRSNHLNFNCGLKHEYKFGYAGCFDDQTIEQIRAMPEVEYIERDQIVRINNDTLASPDIKVQKGAPWGLARISHRNKLSLSTFTKYEYAANAGDGVDVYVIDTGIYVEHKDFEGRAYWGRTVPQNDVDEDANGHGTHCAGTIASKTYGVAKKAHVIAVKVLGSNGSGTMSDVVAGVEWAAEQAQVKGSVANMSLGGGKSPSLDNTVNAATKVGLHFAVAAGNENRDACNSSPAAAEEAFTTGASTIGDERAYFSNFGPCVDGFAPGLNIKSTWNDGSVNTISGTSMASPHVAGVLAYLLSIYPSVLFDPSVAPEVAEAFGIPTLAVADQSPFATMYTVVHAALPRFIANFVPSPAMLTATAPVPPKNPTLSARQLKKATLALSTPDVILGKLPTGTPNLLVFNNATTA</sequence>
<dbReference type="InterPro" id="IPR000209">
    <property type="entry name" value="Peptidase_S8/S53_dom"/>
</dbReference>
<evidence type="ECO:0000313" key="11">
    <source>
        <dbReference type="Proteomes" id="UP000799118"/>
    </source>
</evidence>
<evidence type="ECO:0000256" key="5">
    <source>
        <dbReference type="PROSITE-ProRule" id="PRU01240"/>
    </source>
</evidence>
<dbReference type="Gene3D" id="3.30.70.80">
    <property type="entry name" value="Peptidase S8 propeptide/proteinase inhibitor I9"/>
    <property type="match status" value="1"/>
</dbReference>
<dbReference type="Gene3D" id="3.40.50.200">
    <property type="entry name" value="Peptidase S8/S53 domain"/>
    <property type="match status" value="1"/>
</dbReference>
<protein>
    <submittedName>
        <fullName evidence="10">Uncharacterized protein</fullName>
    </submittedName>
</protein>
<dbReference type="EMBL" id="ML769390">
    <property type="protein sequence ID" value="KAE9408759.1"/>
    <property type="molecule type" value="Genomic_DNA"/>
</dbReference>
<evidence type="ECO:0000259" key="9">
    <source>
        <dbReference type="Pfam" id="PF05922"/>
    </source>
</evidence>
<feature type="active site" description="Charge relay system" evidence="5">
    <location>
        <position position="351"/>
    </location>
</feature>
<organism evidence="10 11">
    <name type="scientific">Gymnopus androsaceus JB14</name>
    <dbReference type="NCBI Taxonomy" id="1447944"/>
    <lineage>
        <taxon>Eukaryota</taxon>
        <taxon>Fungi</taxon>
        <taxon>Dikarya</taxon>
        <taxon>Basidiomycota</taxon>
        <taxon>Agaricomycotina</taxon>
        <taxon>Agaricomycetes</taxon>
        <taxon>Agaricomycetidae</taxon>
        <taxon>Agaricales</taxon>
        <taxon>Marasmiineae</taxon>
        <taxon>Omphalotaceae</taxon>
        <taxon>Gymnopus</taxon>
    </lineage>
</organism>
<feature type="signal peptide" evidence="7">
    <location>
        <begin position="1"/>
        <end position="19"/>
    </location>
</feature>
<feature type="chain" id="PRO_5025400241" evidence="7">
    <location>
        <begin position="20"/>
        <end position="474"/>
    </location>
</feature>
<name>A0A6A4IDT2_9AGAR</name>
<feature type="active site" description="Charge relay system" evidence="5">
    <location>
        <position position="200"/>
    </location>
</feature>
<dbReference type="InterPro" id="IPR037045">
    <property type="entry name" value="S8pro/Inhibitor_I9_sf"/>
</dbReference>
<dbReference type="InterPro" id="IPR010259">
    <property type="entry name" value="S8pro/Inhibitor_I9"/>
</dbReference>
<dbReference type="SUPFAM" id="SSF54897">
    <property type="entry name" value="Protease propeptides/inhibitors"/>
    <property type="match status" value="1"/>
</dbReference>
<dbReference type="CDD" id="cd04077">
    <property type="entry name" value="Peptidases_S8_PCSK9_ProteinaseK_like"/>
    <property type="match status" value="1"/>
</dbReference>
<evidence type="ECO:0000256" key="3">
    <source>
        <dbReference type="ARBA" id="ARBA00022801"/>
    </source>
</evidence>
<dbReference type="InterPro" id="IPR034193">
    <property type="entry name" value="PCSK9_ProteinaseK-like"/>
</dbReference>
<comment type="similarity">
    <text evidence="1 5 6">Belongs to the peptidase S8 family.</text>
</comment>
<dbReference type="InterPro" id="IPR023828">
    <property type="entry name" value="Peptidase_S8_Ser-AS"/>
</dbReference>
<dbReference type="GO" id="GO:0004252">
    <property type="term" value="F:serine-type endopeptidase activity"/>
    <property type="evidence" value="ECO:0007669"/>
    <property type="project" value="UniProtKB-UniRule"/>
</dbReference>
<dbReference type="InterPro" id="IPR050131">
    <property type="entry name" value="Peptidase_S8_subtilisin-like"/>
</dbReference>
<keyword evidence="3 5" id="KW-0378">Hydrolase</keyword>
<dbReference type="Pfam" id="PF00082">
    <property type="entry name" value="Peptidase_S8"/>
    <property type="match status" value="1"/>
</dbReference>
<accession>A0A6A4IDT2</accession>
<dbReference type="FunFam" id="3.40.50.200:FF:000007">
    <property type="entry name" value="Subtilisin-like serine protease"/>
    <property type="match status" value="1"/>
</dbReference>
<evidence type="ECO:0000256" key="2">
    <source>
        <dbReference type="ARBA" id="ARBA00022670"/>
    </source>
</evidence>
<evidence type="ECO:0000256" key="7">
    <source>
        <dbReference type="SAM" id="SignalP"/>
    </source>
</evidence>
<dbReference type="InterPro" id="IPR015500">
    <property type="entry name" value="Peptidase_S8_subtilisin-rel"/>
</dbReference>
<dbReference type="PANTHER" id="PTHR43806">
    <property type="entry name" value="PEPTIDASE S8"/>
    <property type="match status" value="1"/>
</dbReference>
<dbReference type="AlphaFoldDB" id="A0A6A4IDT2"/>
<dbReference type="PRINTS" id="PR00723">
    <property type="entry name" value="SUBTILISIN"/>
</dbReference>
<feature type="active site" description="Charge relay system" evidence="5">
    <location>
        <position position="168"/>
    </location>
</feature>
<evidence type="ECO:0000256" key="6">
    <source>
        <dbReference type="RuleBase" id="RU003355"/>
    </source>
</evidence>
<dbReference type="Proteomes" id="UP000799118">
    <property type="component" value="Unassembled WGS sequence"/>
</dbReference>
<gene>
    <name evidence="10" type="ORF">BT96DRAFT_962709</name>
</gene>
<reference evidence="10" key="1">
    <citation type="journal article" date="2019" name="Environ. Microbiol.">
        <title>Fungal ecological strategies reflected in gene transcription - a case study of two litter decomposers.</title>
        <authorList>
            <person name="Barbi F."/>
            <person name="Kohler A."/>
            <person name="Barry K."/>
            <person name="Baskaran P."/>
            <person name="Daum C."/>
            <person name="Fauchery L."/>
            <person name="Ihrmark K."/>
            <person name="Kuo A."/>
            <person name="LaButti K."/>
            <person name="Lipzen A."/>
            <person name="Morin E."/>
            <person name="Grigoriev I.V."/>
            <person name="Henrissat B."/>
            <person name="Lindahl B."/>
            <person name="Martin F."/>
        </authorList>
    </citation>
    <scope>NUCLEOTIDE SEQUENCE</scope>
    <source>
        <strain evidence="10">JB14</strain>
    </source>
</reference>
<dbReference type="InterPro" id="IPR036852">
    <property type="entry name" value="Peptidase_S8/S53_dom_sf"/>
</dbReference>
<evidence type="ECO:0000313" key="10">
    <source>
        <dbReference type="EMBL" id="KAE9408759.1"/>
    </source>
</evidence>
<dbReference type="SUPFAM" id="SSF52743">
    <property type="entry name" value="Subtilisin-like"/>
    <property type="match status" value="1"/>
</dbReference>
<proteinExistence type="inferred from homology"/>
<evidence type="ECO:0000259" key="8">
    <source>
        <dbReference type="Pfam" id="PF00082"/>
    </source>
</evidence>
<keyword evidence="4 5" id="KW-0720">Serine protease</keyword>
<dbReference type="InterPro" id="IPR022398">
    <property type="entry name" value="Peptidase_S8_His-AS"/>
</dbReference>
<evidence type="ECO:0000256" key="4">
    <source>
        <dbReference type="ARBA" id="ARBA00022825"/>
    </source>
</evidence>
<keyword evidence="2 5" id="KW-0645">Protease</keyword>
<evidence type="ECO:0000256" key="1">
    <source>
        <dbReference type="ARBA" id="ARBA00011073"/>
    </source>
</evidence>
<dbReference type="Pfam" id="PF05922">
    <property type="entry name" value="Inhibitor_I9"/>
    <property type="match status" value="1"/>
</dbReference>
<feature type="domain" description="Peptidase S8/S53" evidence="8">
    <location>
        <begin position="159"/>
        <end position="373"/>
    </location>
</feature>